<accession>A0A1L7I5Z1</accession>
<proteinExistence type="predicted"/>
<dbReference type="STRING" id="1229726.GRFL_2294"/>
<dbReference type="InterPro" id="IPR015996">
    <property type="entry name" value="UCP028451"/>
</dbReference>
<organism evidence="1 2">
    <name type="scientific">Christiangramia flava JLT2011</name>
    <dbReference type="NCBI Taxonomy" id="1229726"/>
    <lineage>
        <taxon>Bacteria</taxon>
        <taxon>Pseudomonadati</taxon>
        <taxon>Bacteroidota</taxon>
        <taxon>Flavobacteriia</taxon>
        <taxon>Flavobacteriales</taxon>
        <taxon>Flavobacteriaceae</taxon>
        <taxon>Christiangramia</taxon>
    </lineage>
</organism>
<dbReference type="Proteomes" id="UP000186230">
    <property type="component" value="Chromosome"/>
</dbReference>
<protein>
    <submittedName>
        <fullName evidence="1">Uncharacterized protein</fullName>
    </submittedName>
</protein>
<name>A0A1L7I5Z1_9FLAO</name>
<dbReference type="RefSeq" id="WP_083644718.1">
    <property type="nucleotide sequence ID" value="NZ_AMRU01000009.1"/>
</dbReference>
<dbReference type="Pfam" id="PF09365">
    <property type="entry name" value="DUF2461"/>
    <property type="match status" value="1"/>
</dbReference>
<keyword evidence="2" id="KW-1185">Reference proteome</keyword>
<dbReference type="PANTHER" id="PTHR36452">
    <property type="entry name" value="CHROMOSOME 12, WHOLE GENOME SHOTGUN SEQUENCE"/>
    <property type="match status" value="1"/>
</dbReference>
<dbReference type="EMBL" id="CP016359">
    <property type="protein sequence ID" value="APU69018.1"/>
    <property type="molecule type" value="Genomic_DNA"/>
</dbReference>
<dbReference type="OrthoDB" id="9794241at2"/>
<dbReference type="AlphaFoldDB" id="A0A1L7I5Z1"/>
<dbReference type="InterPro" id="IPR012808">
    <property type="entry name" value="CHP02453"/>
</dbReference>
<gene>
    <name evidence="1" type="ORF">GRFL_2294</name>
</gene>
<dbReference type="PANTHER" id="PTHR36452:SF1">
    <property type="entry name" value="DUF2461 DOMAIN-CONTAINING PROTEIN"/>
    <property type="match status" value="1"/>
</dbReference>
<dbReference type="KEGG" id="gfl:GRFL_2294"/>
<reference evidence="1 2" key="1">
    <citation type="submission" date="2016-07" db="EMBL/GenBank/DDBJ databases">
        <title>Multi-omics approach to identify versatile polysaccharide utilization systems of a marine flavobacterium Gramella flava.</title>
        <authorList>
            <person name="Tang K."/>
        </authorList>
    </citation>
    <scope>NUCLEOTIDE SEQUENCE [LARGE SCALE GENOMIC DNA]</scope>
    <source>
        <strain evidence="1 2">JLT2011</strain>
    </source>
</reference>
<dbReference type="NCBIfam" id="TIGR02453">
    <property type="entry name" value="TIGR02453 family protein"/>
    <property type="match status" value="1"/>
</dbReference>
<dbReference type="PIRSF" id="PIRSF028451">
    <property type="entry name" value="UCP028451"/>
    <property type="match status" value="1"/>
</dbReference>
<evidence type="ECO:0000313" key="2">
    <source>
        <dbReference type="Proteomes" id="UP000186230"/>
    </source>
</evidence>
<evidence type="ECO:0000313" key="1">
    <source>
        <dbReference type="EMBL" id="APU69018.1"/>
    </source>
</evidence>
<sequence>MDFRKLFDFLHRLNNHNNKEWMDEHRKEYQSLRDDYLHWLEQLEIKFAQVDPDYTTTGAKKALNRINNNLLFHPNKPIYKDHFGAGLDKKPGASDFYIHLGINESFIAGGFYKPKKEYLDSIRAAIDYDGEELEKILQKPSFQKTFGEMLEIDPLKTSPKAYASDHRFIRYLRRRSFVISRDLTEKEIFSADFQQKLVKYYLEILPFRQYLNHAVSV</sequence>